<dbReference type="InterPro" id="IPR016032">
    <property type="entry name" value="Sig_transdc_resp-reg_C-effctor"/>
</dbReference>
<dbReference type="InterPro" id="IPR000792">
    <property type="entry name" value="Tscrpt_reg_LuxR_C"/>
</dbReference>
<name>A0ABQ1VMP5_9RHOB</name>
<keyword evidence="1" id="KW-0238">DNA-binding</keyword>
<accession>A0ABQ1VMP5</accession>
<comment type="caution">
    <text evidence="3">The sequence shown here is derived from an EMBL/GenBank/DDBJ whole genome shotgun (WGS) entry which is preliminary data.</text>
</comment>
<dbReference type="SMART" id="SM00421">
    <property type="entry name" value="HTH_LUXR"/>
    <property type="match status" value="1"/>
</dbReference>
<keyword evidence="4" id="KW-1185">Reference proteome</keyword>
<protein>
    <recommendedName>
        <fullName evidence="2">HTH luxR-type domain-containing protein</fullName>
    </recommendedName>
</protein>
<dbReference type="SUPFAM" id="SSF46894">
    <property type="entry name" value="C-terminal effector domain of the bipartite response regulators"/>
    <property type="match status" value="1"/>
</dbReference>
<dbReference type="PROSITE" id="PS00622">
    <property type="entry name" value="HTH_LUXR_1"/>
    <property type="match status" value="1"/>
</dbReference>
<dbReference type="Proteomes" id="UP000640509">
    <property type="component" value="Unassembled WGS sequence"/>
</dbReference>
<dbReference type="Pfam" id="PF00196">
    <property type="entry name" value="GerE"/>
    <property type="match status" value="1"/>
</dbReference>
<dbReference type="InterPro" id="IPR039420">
    <property type="entry name" value="WalR-like"/>
</dbReference>
<organism evidence="3 4">
    <name type="scientific">Paracoccus acridae</name>
    <dbReference type="NCBI Taxonomy" id="1795310"/>
    <lineage>
        <taxon>Bacteria</taxon>
        <taxon>Pseudomonadati</taxon>
        <taxon>Pseudomonadota</taxon>
        <taxon>Alphaproteobacteria</taxon>
        <taxon>Rhodobacterales</taxon>
        <taxon>Paracoccaceae</taxon>
        <taxon>Paracoccus</taxon>
    </lineage>
</organism>
<evidence type="ECO:0000313" key="3">
    <source>
        <dbReference type="EMBL" id="GGF81112.1"/>
    </source>
</evidence>
<dbReference type="RefSeq" id="WP_188717207.1">
    <property type="nucleotide sequence ID" value="NZ_BMIV01000033.1"/>
</dbReference>
<proteinExistence type="predicted"/>
<dbReference type="InterPro" id="IPR036388">
    <property type="entry name" value="WH-like_DNA-bd_sf"/>
</dbReference>
<gene>
    <name evidence="3" type="ORF">GCM10011402_37170</name>
</gene>
<evidence type="ECO:0000256" key="1">
    <source>
        <dbReference type="ARBA" id="ARBA00023125"/>
    </source>
</evidence>
<reference evidence="4" key="1">
    <citation type="journal article" date="2019" name="Int. J. Syst. Evol. Microbiol.">
        <title>The Global Catalogue of Microorganisms (GCM) 10K type strain sequencing project: providing services to taxonomists for standard genome sequencing and annotation.</title>
        <authorList>
            <consortium name="The Broad Institute Genomics Platform"/>
            <consortium name="The Broad Institute Genome Sequencing Center for Infectious Disease"/>
            <person name="Wu L."/>
            <person name="Ma J."/>
        </authorList>
    </citation>
    <scope>NUCLEOTIDE SEQUENCE [LARGE SCALE GENOMIC DNA]</scope>
    <source>
        <strain evidence="4">CGMCC 1.15419</strain>
    </source>
</reference>
<dbReference type="PROSITE" id="PS50043">
    <property type="entry name" value="HTH_LUXR_2"/>
    <property type="match status" value="1"/>
</dbReference>
<dbReference type="Gene3D" id="1.10.10.10">
    <property type="entry name" value="Winged helix-like DNA-binding domain superfamily/Winged helix DNA-binding domain"/>
    <property type="match status" value="1"/>
</dbReference>
<dbReference type="PRINTS" id="PR00038">
    <property type="entry name" value="HTHLUXR"/>
</dbReference>
<sequence>MLRIIEQDLLHDQKSVPTVILIGTSFQFSDQLLRMLRIGVEDVYFVRVDSLDRLPQQERMPRVAIIHEDLEGLEEWVETLRRSLPGTLIAVACSDPAVLCRFRTCEDAPPISALQMNSQVDVWFSILRLLLSGHPYVPARTGLQSFSNPTTAPFQHEDAVLDAPLPDAIGPAKLTPREMEILPLIARGEQNKTIASKLGLSVHTVKLHSHNIFSKLGVSNRTSAASWYLSQMMEDSHVKARSRARPNQ</sequence>
<evidence type="ECO:0000313" key="4">
    <source>
        <dbReference type="Proteomes" id="UP000640509"/>
    </source>
</evidence>
<dbReference type="CDD" id="cd06170">
    <property type="entry name" value="LuxR_C_like"/>
    <property type="match status" value="1"/>
</dbReference>
<feature type="domain" description="HTH luxR-type" evidence="2">
    <location>
        <begin position="167"/>
        <end position="232"/>
    </location>
</feature>
<dbReference type="PANTHER" id="PTHR43214">
    <property type="entry name" value="TWO-COMPONENT RESPONSE REGULATOR"/>
    <property type="match status" value="1"/>
</dbReference>
<dbReference type="EMBL" id="BMIV01000033">
    <property type="protein sequence ID" value="GGF81112.1"/>
    <property type="molecule type" value="Genomic_DNA"/>
</dbReference>
<evidence type="ECO:0000259" key="2">
    <source>
        <dbReference type="PROSITE" id="PS50043"/>
    </source>
</evidence>